<comment type="subcellular location">
    <subcellularLocation>
        <location evidence="1">Membrane</location>
        <topology evidence="1">Multi-pass membrane protein</topology>
    </subcellularLocation>
</comment>
<comment type="similarity">
    <text evidence="2">Belongs to the SLC29A/ENT transporter (TC 2.A.57) family.</text>
</comment>
<protein>
    <recommendedName>
        <fullName evidence="10">Equilibrative nucleoside transporter 3</fullName>
    </recommendedName>
</protein>
<dbReference type="Pfam" id="PF01733">
    <property type="entry name" value="Nucleoside_tran"/>
    <property type="match status" value="1"/>
</dbReference>
<evidence type="ECO:0000256" key="5">
    <source>
        <dbReference type="ARBA" id="ARBA00022989"/>
    </source>
</evidence>
<reference evidence="8" key="1">
    <citation type="submission" date="2022-01" db="EMBL/GenBank/DDBJ databases">
        <authorList>
            <person name="King R."/>
        </authorList>
    </citation>
    <scope>NUCLEOTIDE SEQUENCE</scope>
</reference>
<dbReference type="InterPro" id="IPR002259">
    <property type="entry name" value="Eqnu_transpt"/>
</dbReference>
<evidence type="ECO:0000313" key="9">
    <source>
        <dbReference type="Proteomes" id="UP001153712"/>
    </source>
</evidence>
<dbReference type="Gene3D" id="1.20.1250.20">
    <property type="entry name" value="MFS general substrate transporter like domains"/>
    <property type="match status" value="1"/>
</dbReference>
<evidence type="ECO:0000256" key="1">
    <source>
        <dbReference type="ARBA" id="ARBA00004141"/>
    </source>
</evidence>
<feature type="transmembrane region" description="Helical" evidence="7">
    <location>
        <begin position="216"/>
        <end position="238"/>
    </location>
</feature>
<feature type="transmembrane region" description="Helical" evidence="7">
    <location>
        <begin position="344"/>
        <end position="362"/>
    </location>
</feature>
<keyword evidence="6 7" id="KW-0472">Membrane</keyword>
<feature type="transmembrane region" description="Helical" evidence="7">
    <location>
        <begin position="155"/>
        <end position="175"/>
    </location>
</feature>
<evidence type="ECO:0000256" key="4">
    <source>
        <dbReference type="ARBA" id="ARBA00022692"/>
    </source>
</evidence>
<feature type="transmembrane region" description="Helical" evidence="7">
    <location>
        <begin position="123"/>
        <end position="143"/>
    </location>
</feature>
<evidence type="ECO:0000256" key="7">
    <source>
        <dbReference type="SAM" id="Phobius"/>
    </source>
</evidence>
<feature type="transmembrane region" description="Helical" evidence="7">
    <location>
        <begin position="250"/>
        <end position="270"/>
    </location>
</feature>
<dbReference type="InterPro" id="IPR036259">
    <property type="entry name" value="MFS_trans_sf"/>
</dbReference>
<keyword evidence="3" id="KW-0813">Transport</keyword>
<dbReference type="PANTHER" id="PTHR10332:SF88">
    <property type="entry name" value="EQUILIBRATIVE NUCLEOSIDE TRANSPORTER 1, ISOFORM A"/>
    <property type="match status" value="1"/>
</dbReference>
<feature type="transmembrane region" description="Helical" evidence="7">
    <location>
        <begin position="414"/>
        <end position="436"/>
    </location>
</feature>
<sequence length="473" mass="54064">MNSLTGSISDSIRYLYSNTDDSDRSEREPILLKSKKPKCYENVLTFRDTELVQPGILQRAISVSDAPPDRFYIAVLVAFFSGLTGMFPLSFFVVANDYWMYKFRDPMQETYDLNNKTYLQKTFVSMLSICTAFPSVISVFLSARLGHKIELRSRLLMALAVWSITFLFITAFVFIDTDSWQTVFFGLTMTVCSITSFFHPFYAMANLVYLSKFPVFYLKLNMFGSAVSGLLSTMLQIISLAVGRNSTQTALIYFGCGTLVIIFTLFLMYVKKYSPTVEYYLDKRKAKNATYTLQEYWQVARQMWFIIVLCIINGGTVNMGHPNITNLVVSEGYTGTGENLWYDKYFVVVATYLLYDIFQIFGRFFMKPIITQENALYFIGIALLRSIFLTPLLLFCNAQPRNHLPVLFPHDYQYMIILAVFSFSLSVFLVLGYVSLPHIMQDKAEQGYLILMSVSLITATVSSPLSPVYVNLL</sequence>
<gene>
    <name evidence="8" type="ORF">PHYEVI_LOCUS11336</name>
</gene>
<evidence type="ECO:0000256" key="2">
    <source>
        <dbReference type="ARBA" id="ARBA00007965"/>
    </source>
</evidence>
<dbReference type="EMBL" id="OU900102">
    <property type="protein sequence ID" value="CAG9865091.1"/>
    <property type="molecule type" value="Genomic_DNA"/>
</dbReference>
<keyword evidence="5 7" id="KW-1133">Transmembrane helix</keyword>
<evidence type="ECO:0000256" key="6">
    <source>
        <dbReference type="ARBA" id="ARBA00023136"/>
    </source>
</evidence>
<dbReference type="PANTHER" id="PTHR10332">
    <property type="entry name" value="EQUILIBRATIVE NUCLEOSIDE TRANSPORTER"/>
    <property type="match status" value="1"/>
</dbReference>
<dbReference type="GO" id="GO:0005886">
    <property type="term" value="C:plasma membrane"/>
    <property type="evidence" value="ECO:0007669"/>
    <property type="project" value="TreeGrafter"/>
</dbReference>
<evidence type="ECO:0008006" key="10">
    <source>
        <dbReference type="Google" id="ProtNLM"/>
    </source>
</evidence>
<evidence type="ECO:0000313" key="8">
    <source>
        <dbReference type="EMBL" id="CAG9865091.1"/>
    </source>
</evidence>
<dbReference type="AlphaFoldDB" id="A0A9N9XRV2"/>
<evidence type="ECO:0000256" key="3">
    <source>
        <dbReference type="ARBA" id="ARBA00022448"/>
    </source>
</evidence>
<dbReference type="Proteomes" id="UP001153712">
    <property type="component" value="Chromosome 9"/>
</dbReference>
<feature type="transmembrane region" description="Helical" evidence="7">
    <location>
        <begin position="181"/>
        <end position="204"/>
    </location>
</feature>
<dbReference type="SUPFAM" id="SSF103473">
    <property type="entry name" value="MFS general substrate transporter"/>
    <property type="match status" value="1"/>
</dbReference>
<proteinExistence type="inferred from homology"/>
<feature type="transmembrane region" description="Helical" evidence="7">
    <location>
        <begin position="374"/>
        <end position="394"/>
    </location>
</feature>
<keyword evidence="9" id="KW-1185">Reference proteome</keyword>
<organism evidence="8 9">
    <name type="scientific">Phyllotreta striolata</name>
    <name type="common">Striped flea beetle</name>
    <name type="synonym">Crioceris striolata</name>
    <dbReference type="NCBI Taxonomy" id="444603"/>
    <lineage>
        <taxon>Eukaryota</taxon>
        <taxon>Metazoa</taxon>
        <taxon>Ecdysozoa</taxon>
        <taxon>Arthropoda</taxon>
        <taxon>Hexapoda</taxon>
        <taxon>Insecta</taxon>
        <taxon>Pterygota</taxon>
        <taxon>Neoptera</taxon>
        <taxon>Endopterygota</taxon>
        <taxon>Coleoptera</taxon>
        <taxon>Polyphaga</taxon>
        <taxon>Cucujiformia</taxon>
        <taxon>Chrysomeloidea</taxon>
        <taxon>Chrysomelidae</taxon>
        <taxon>Galerucinae</taxon>
        <taxon>Alticini</taxon>
        <taxon>Phyllotreta</taxon>
    </lineage>
</organism>
<dbReference type="GO" id="GO:0005337">
    <property type="term" value="F:nucleoside transmembrane transporter activity"/>
    <property type="evidence" value="ECO:0007669"/>
    <property type="project" value="InterPro"/>
</dbReference>
<accession>A0A9N9XRV2</accession>
<feature type="transmembrane region" description="Helical" evidence="7">
    <location>
        <begin position="71"/>
        <end position="95"/>
    </location>
</feature>
<dbReference type="OrthoDB" id="6699522at2759"/>
<feature type="transmembrane region" description="Helical" evidence="7">
    <location>
        <begin position="448"/>
        <end position="470"/>
    </location>
</feature>
<keyword evidence="4 7" id="KW-0812">Transmembrane</keyword>
<feature type="transmembrane region" description="Helical" evidence="7">
    <location>
        <begin position="303"/>
        <end position="324"/>
    </location>
</feature>
<name>A0A9N9XRV2_PHYSR</name>